<dbReference type="AlphaFoldDB" id="A0A183U6Z7"/>
<keyword evidence="3" id="KW-0677">Repeat</keyword>
<evidence type="ECO:0000256" key="4">
    <source>
        <dbReference type="ARBA" id="ARBA00022884"/>
    </source>
</evidence>
<keyword evidence="9" id="KW-1185">Reference proteome</keyword>
<evidence type="ECO:0000313" key="9">
    <source>
        <dbReference type="Proteomes" id="UP000050794"/>
    </source>
</evidence>
<proteinExistence type="predicted"/>
<dbReference type="PANTHER" id="PTHR23003">
    <property type="entry name" value="RNA RECOGNITION MOTIF RRM DOMAIN CONTAINING PROTEIN"/>
    <property type="match status" value="1"/>
</dbReference>
<dbReference type="InterPro" id="IPR035979">
    <property type="entry name" value="RBD_domain_sf"/>
</dbReference>
<evidence type="ECO:0000256" key="5">
    <source>
        <dbReference type="ARBA" id="ARBA00023242"/>
    </source>
</evidence>
<evidence type="ECO:0000256" key="2">
    <source>
        <dbReference type="ARBA" id="ARBA00022664"/>
    </source>
</evidence>
<reference evidence="8 9" key="2">
    <citation type="submission" date="2018-11" db="EMBL/GenBank/DDBJ databases">
        <authorList>
            <consortium name="Pathogen Informatics"/>
        </authorList>
    </citation>
    <scope>NUCLEOTIDE SEQUENCE [LARGE SCALE GENOMIC DNA]</scope>
</reference>
<dbReference type="GO" id="GO:0005634">
    <property type="term" value="C:nucleus"/>
    <property type="evidence" value="ECO:0007669"/>
    <property type="project" value="UniProtKB-SubCell"/>
</dbReference>
<sequence length="95" mass="10994">MGSRRECRIFIGNLPPDVTQRDLEDIFDKYGHICYTDIKFTRGVPFAFIEFDDPRYIFISLVWSLERVSSPCFKPHQGRSELFGAEAYSMCSSDA</sequence>
<evidence type="ECO:0000259" key="7">
    <source>
        <dbReference type="PROSITE" id="PS50102"/>
    </source>
</evidence>
<evidence type="ECO:0000256" key="6">
    <source>
        <dbReference type="PROSITE-ProRule" id="PRU00176"/>
    </source>
</evidence>
<gene>
    <name evidence="8" type="ORF">TCNE_LOCUS4267</name>
</gene>
<dbReference type="SMART" id="SM00360">
    <property type="entry name" value="RRM"/>
    <property type="match status" value="1"/>
</dbReference>
<protein>
    <submittedName>
        <fullName evidence="10">RRM domain-containing protein</fullName>
    </submittedName>
</protein>
<dbReference type="SUPFAM" id="SSF54928">
    <property type="entry name" value="RNA-binding domain, RBD"/>
    <property type="match status" value="1"/>
</dbReference>
<dbReference type="Proteomes" id="UP000050794">
    <property type="component" value="Unassembled WGS sequence"/>
</dbReference>
<feature type="domain" description="RRM" evidence="7">
    <location>
        <begin position="7"/>
        <end position="55"/>
    </location>
</feature>
<accession>A0A183U6Z7</accession>
<keyword evidence="5" id="KW-0539">Nucleus</keyword>
<dbReference type="InterPro" id="IPR012677">
    <property type="entry name" value="Nucleotide-bd_a/b_plait_sf"/>
</dbReference>
<dbReference type="PANTHER" id="PTHR23003:SF62">
    <property type="entry name" value="SERINE_ARGININE (SR)-TYPE SHUTTLING MRNA BINDING PROTEIN NPL3"/>
    <property type="match status" value="1"/>
</dbReference>
<dbReference type="PROSITE" id="PS50102">
    <property type="entry name" value="RRM"/>
    <property type="match status" value="1"/>
</dbReference>
<evidence type="ECO:0000256" key="3">
    <source>
        <dbReference type="ARBA" id="ARBA00022737"/>
    </source>
</evidence>
<dbReference type="InterPro" id="IPR050374">
    <property type="entry name" value="RRT5_SRSF_SR"/>
</dbReference>
<dbReference type="InterPro" id="IPR000504">
    <property type="entry name" value="RRM_dom"/>
</dbReference>
<dbReference type="Gene3D" id="3.30.70.330">
    <property type="match status" value="1"/>
</dbReference>
<evidence type="ECO:0000256" key="1">
    <source>
        <dbReference type="ARBA" id="ARBA00004123"/>
    </source>
</evidence>
<organism evidence="9 10">
    <name type="scientific">Toxocara canis</name>
    <name type="common">Canine roundworm</name>
    <dbReference type="NCBI Taxonomy" id="6265"/>
    <lineage>
        <taxon>Eukaryota</taxon>
        <taxon>Metazoa</taxon>
        <taxon>Ecdysozoa</taxon>
        <taxon>Nematoda</taxon>
        <taxon>Chromadorea</taxon>
        <taxon>Rhabditida</taxon>
        <taxon>Spirurina</taxon>
        <taxon>Ascaridomorpha</taxon>
        <taxon>Ascaridoidea</taxon>
        <taxon>Toxocaridae</taxon>
        <taxon>Toxocara</taxon>
    </lineage>
</organism>
<dbReference type="GO" id="GO:0006397">
    <property type="term" value="P:mRNA processing"/>
    <property type="evidence" value="ECO:0007669"/>
    <property type="project" value="UniProtKB-KW"/>
</dbReference>
<evidence type="ECO:0000313" key="8">
    <source>
        <dbReference type="EMBL" id="VDM29984.1"/>
    </source>
</evidence>
<keyword evidence="2" id="KW-0507">mRNA processing</keyword>
<dbReference type="EMBL" id="UYWY01006876">
    <property type="protein sequence ID" value="VDM29984.1"/>
    <property type="molecule type" value="Genomic_DNA"/>
</dbReference>
<evidence type="ECO:0000313" key="10">
    <source>
        <dbReference type="WBParaSite" id="TCNE_0000426701-mRNA-1"/>
    </source>
</evidence>
<reference evidence="10" key="1">
    <citation type="submission" date="2016-06" db="UniProtKB">
        <authorList>
            <consortium name="WormBaseParasite"/>
        </authorList>
    </citation>
    <scope>IDENTIFICATION</scope>
</reference>
<dbReference type="WBParaSite" id="TCNE_0000426701-mRNA-1">
    <property type="protein sequence ID" value="TCNE_0000426701-mRNA-1"/>
    <property type="gene ID" value="TCNE_0000426701"/>
</dbReference>
<keyword evidence="4 6" id="KW-0694">RNA-binding</keyword>
<name>A0A183U6Z7_TOXCA</name>
<dbReference type="GO" id="GO:0003729">
    <property type="term" value="F:mRNA binding"/>
    <property type="evidence" value="ECO:0007669"/>
    <property type="project" value="TreeGrafter"/>
</dbReference>
<comment type="subcellular location">
    <subcellularLocation>
        <location evidence="1">Nucleus</location>
    </subcellularLocation>
</comment>
<dbReference type="Pfam" id="PF00076">
    <property type="entry name" value="RRM_1"/>
    <property type="match status" value="1"/>
</dbReference>
<dbReference type="GO" id="GO:0005737">
    <property type="term" value="C:cytoplasm"/>
    <property type="evidence" value="ECO:0007669"/>
    <property type="project" value="TreeGrafter"/>
</dbReference>